<reference evidence="1" key="1">
    <citation type="journal article" date="2019" name="J. ISSAAS">
        <title>Direct Repeats Co-occur with Few Short Dispersed Repeats in Plastid Genome of A Spikemoss, Selaginella vardei (Selaginellaceae, Lycophyta).</title>
        <authorList>
            <person name="Zhang H.-R."/>
            <person name="Zhang X.-C."/>
            <person name="Xiang Q.-P."/>
        </authorList>
    </citation>
    <scope>NUCLEOTIDE SEQUENCE</scope>
</reference>
<dbReference type="GO" id="GO:0015979">
    <property type="term" value="P:photosynthesis"/>
    <property type="evidence" value="ECO:0007669"/>
    <property type="project" value="InterPro"/>
</dbReference>
<accession>A0A410KKL5</accession>
<dbReference type="GeneID" id="39332194"/>
<gene>
    <name evidence="1" type="primary">psbK</name>
</gene>
<sequence>TLDTLGNTAYSNAVLAKSPEVYAISDPVVDVTPIIPLPSPLPASVRQAPVSPR</sequence>
<dbReference type="RefSeq" id="YP_009561265.1">
    <property type="nucleotide sequence ID" value="NC_041098.1"/>
</dbReference>
<dbReference type="Pfam" id="PF02533">
    <property type="entry name" value="PsbK"/>
    <property type="match status" value="1"/>
</dbReference>
<dbReference type="SUPFAM" id="SSF161037">
    <property type="entry name" value="Photosystem II reaction center protein K, PsbK"/>
    <property type="match status" value="1"/>
</dbReference>
<dbReference type="InterPro" id="IPR003687">
    <property type="entry name" value="PSII_PsbK"/>
</dbReference>
<dbReference type="GO" id="GO:0009539">
    <property type="term" value="C:photosystem II reaction center"/>
    <property type="evidence" value="ECO:0007669"/>
    <property type="project" value="InterPro"/>
</dbReference>
<proteinExistence type="predicted"/>
<dbReference type="EMBL" id="MK156801">
    <property type="protein sequence ID" value="QAR48723.1"/>
    <property type="molecule type" value="Genomic_DNA"/>
</dbReference>
<name>A0A410KKL5_9TRAC</name>
<geneLocation type="chloroplast" evidence="1"/>
<protein>
    <submittedName>
        <fullName evidence="1">Photosystem II protein K</fullName>
    </submittedName>
</protein>
<keyword evidence="1" id="KW-0934">Plastid</keyword>
<dbReference type="AlphaFoldDB" id="A0A410KKL5"/>
<organism evidence="1">
    <name type="scientific">Selaginella indica</name>
    <dbReference type="NCBI Taxonomy" id="189559"/>
    <lineage>
        <taxon>Eukaryota</taxon>
        <taxon>Viridiplantae</taxon>
        <taxon>Streptophyta</taxon>
        <taxon>Embryophyta</taxon>
        <taxon>Tracheophyta</taxon>
        <taxon>Lycopodiopsida</taxon>
        <taxon>Selaginellales</taxon>
        <taxon>Selaginellaceae</taxon>
        <taxon>Selaginella</taxon>
    </lineage>
</organism>
<keyword evidence="1" id="KW-0150">Chloroplast</keyword>
<dbReference type="InterPro" id="IPR037270">
    <property type="entry name" value="PSII_PsbK_sf"/>
</dbReference>
<evidence type="ECO:0000313" key="1">
    <source>
        <dbReference type="EMBL" id="QAR48723.1"/>
    </source>
</evidence>